<dbReference type="RefSeq" id="WP_182497966.1">
    <property type="nucleotide sequence ID" value="NZ_BMKM01000001.1"/>
</dbReference>
<dbReference type="Pfam" id="PF07786">
    <property type="entry name" value="HGSNAT_cat"/>
    <property type="match status" value="1"/>
</dbReference>
<feature type="transmembrane region" description="Helical" evidence="1">
    <location>
        <begin position="207"/>
        <end position="227"/>
    </location>
</feature>
<dbReference type="InterPro" id="IPR012429">
    <property type="entry name" value="HGSNAT_cat"/>
</dbReference>
<feature type="transmembrane region" description="Helical" evidence="1">
    <location>
        <begin position="248"/>
        <end position="271"/>
    </location>
</feature>
<dbReference type="EMBL" id="BMKM01000001">
    <property type="protein sequence ID" value="GGE08992.1"/>
    <property type="molecule type" value="Genomic_DNA"/>
</dbReference>
<accession>A0A8H9KU67</accession>
<keyword evidence="1" id="KW-0812">Transmembrane</keyword>
<organism evidence="3 4">
    <name type="scientific">Sphingobacterium cellulitidis</name>
    <dbReference type="NCBI Taxonomy" id="1768011"/>
    <lineage>
        <taxon>Bacteria</taxon>
        <taxon>Pseudomonadati</taxon>
        <taxon>Bacteroidota</taxon>
        <taxon>Sphingobacteriia</taxon>
        <taxon>Sphingobacteriales</taxon>
        <taxon>Sphingobacteriaceae</taxon>
        <taxon>Sphingobacterium</taxon>
    </lineage>
</organism>
<feature type="transmembrane region" description="Helical" evidence="1">
    <location>
        <begin position="80"/>
        <end position="102"/>
    </location>
</feature>
<name>A0A8H9KU67_9SPHI</name>
<dbReference type="PANTHER" id="PTHR31061:SF24">
    <property type="entry name" value="LD22376P"/>
    <property type="match status" value="1"/>
</dbReference>
<keyword evidence="1" id="KW-1133">Transmembrane helix</keyword>
<proteinExistence type="predicted"/>
<comment type="caution">
    <text evidence="3">The sequence shown here is derived from an EMBL/GenBank/DDBJ whole genome shotgun (WGS) entry which is preliminary data.</text>
</comment>
<feature type="transmembrane region" description="Helical" evidence="1">
    <location>
        <begin position="323"/>
        <end position="341"/>
    </location>
</feature>
<feature type="transmembrane region" description="Helical" evidence="1">
    <location>
        <begin position="48"/>
        <end position="68"/>
    </location>
</feature>
<dbReference type="PANTHER" id="PTHR31061">
    <property type="entry name" value="LD22376P"/>
    <property type="match status" value="1"/>
</dbReference>
<evidence type="ECO:0000313" key="3">
    <source>
        <dbReference type="EMBL" id="GGE08992.1"/>
    </source>
</evidence>
<dbReference type="Proteomes" id="UP000614460">
    <property type="component" value="Unassembled WGS sequence"/>
</dbReference>
<evidence type="ECO:0000256" key="1">
    <source>
        <dbReference type="SAM" id="Phobius"/>
    </source>
</evidence>
<gene>
    <name evidence="3" type="ORF">GCM10011516_03330</name>
</gene>
<feature type="transmembrane region" description="Helical" evidence="1">
    <location>
        <begin position="122"/>
        <end position="143"/>
    </location>
</feature>
<feature type="domain" description="Heparan-alpha-glucosaminide N-acetyltransferase catalytic" evidence="2">
    <location>
        <begin position="4"/>
        <end position="165"/>
    </location>
</feature>
<protein>
    <submittedName>
        <fullName evidence="3">Membrane protein</fullName>
    </submittedName>
</protein>
<feature type="transmembrane region" description="Helical" evidence="1">
    <location>
        <begin position="377"/>
        <end position="394"/>
    </location>
</feature>
<keyword evidence="4" id="KW-1185">Reference proteome</keyword>
<sequence length="403" mass="45689">MKQRYYSLDVFRGATVALMILVNNPGTWSYMFAPLKHAPWHGCTPTDLVFPFFLFAVGNAMSFVIPRLQEAGDSVFWKKVIKRTILIFLIGLGLNWFPFVHWSDGTLQFREWVNSSNPEQGVRILGVLQRIAIAYFFASVLAYYFKPRTLIYISAAILLAYWGICALLGTGDPYSLEGWFGTAIDKQILSVAHMYKGEGVPFDPEGLMSAMPAVIQVVFGYLAGVFIKKQGQVDWLWTKVPQSNEPHFKLLSGMFVTGFILVVLAWTWSLGFPINKKIWTSSYVLYTTGLGIMTIGGMIWYIEVQGVKNWLTKFFDVFGKNPLFIFVLSGLLPKTLGLIRIPSGVNDLGETTFTSPLSWFYKNICAQIPGPPELGSFFYSLCFLVLMWSICYWLDQKKIYIKV</sequence>
<feature type="transmembrane region" description="Helical" evidence="1">
    <location>
        <begin position="283"/>
        <end position="302"/>
    </location>
</feature>
<reference evidence="3" key="1">
    <citation type="journal article" date="2014" name="Int. J. Syst. Evol. Microbiol.">
        <title>Complete genome sequence of Corynebacterium casei LMG S-19264T (=DSM 44701T), isolated from a smear-ripened cheese.</title>
        <authorList>
            <consortium name="US DOE Joint Genome Institute (JGI-PGF)"/>
            <person name="Walter F."/>
            <person name="Albersmeier A."/>
            <person name="Kalinowski J."/>
            <person name="Ruckert C."/>
        </authorList>
    </citation>
    <scope>NUCLEOTIDE SEQUENCE</scope>
    <source>
        <strain evidence="3">CGMCC 1.15966</strain>
    </source>
</reference>
<evidence type="ECO:0000313" key="4">
    <source>
        <dbReference type="Proteomes" id="UP000614460"/>
    </source>
</evidence>
<dbReference type="AlphaFoldDB" id="A0A8H9KU67"/>
<evidence type="ECO:0000259" key="2">
    <source>
        <dbReference type="Pfam" id="PF07786"/>
    </source>
</evidence>
<feature type="transmembrane region" description="Helical" evidence="1">
    <location>
        <begin position="10"/>
        <end position="28"/>
    </location>
</feature>
<keyword evidence="1" id="KW-0472">Membrane</keyword>
<feature type="transmembrane region" description="Helical" evidence="1">
    <location>
        <begin position="150"/>
        <end position="169"/>
    </location>
</feature>
<reference evidence="3" key="2">
    <citation type="submission" date="2020-09" db="EMBL/GenBank/DDBJ databases">
        <authorList>
            <person name="Sun Q."/>
            <person name="Zhou Y."/>
        </authorList>
    </citation>
    <scope>NUCLEOTIDE SEQUENCE</scope>
    <source>
        <strain evidence="3">CGMCC 1.15966</strain>
    </source>
</reference>